<dbReference type="Proteomes" id="UP000265120">
    <property type="component" value="Chromosome 8"/>
</dbReference>
<accession>A0A3P8UIT1</accession>
<proteinExistence type="predicted"/>
<evidence type="ECO:0000256" key="4">
    <source>
        <dbReference type="ARBA" id="ARBA00022833"/>
    </source>
</evidence>
<evidence type="ECO:0000259" key="6">
    <source>
        <dbReference type="PROSITE" id="PS51805"/>
    </source>
</evidence>
<dbReference type="PROSITE" id="PS51805">
    <property type="entry name" value="EPHD"/>
    <property type="match status" value="1"/>
</dbReference>
<dbReference type="GeneTree" id="ENSGT00940000156922"/>
<dbReference type="STRING" id="244447.ENSCSEP00000002292"/>
<evidence type="ECO:0000313" key="8">
    <source>
        <dbReference type="Proteomes" id="UP000265120"/>
    </source>
</evidence>
<protein>
    <recommendedName>
        <fullName evidence="6">PHD-type domain-containing protein</fullName>
    </recommendedName>
</protein>
<dbReference type="GO" id="GO:0005634">
    <property type="term" value="C:nucleus"/>
    <property type="evidence" value="ECO:0007669"/>
    <property type="project" value="TreeGrafter"/>
</dbReference>
<reference evidence="7" key="2">
    <citation type="submission" date="2025-08" db="UniProtKB">
        <authorList>
            <consortium name="Ensembl"/>
        </authorList>
    </citation>
    <scope>IDENTIFICATION</scope>
</reference>
<feature type="region of interest" description="Disordered" evidence="5">
    <location>
        <begin position="1"/>
        <end position="143"/>
    </location>
</feature>
<keyword evidence="4" id="KW-0862">Zinc</keyword>
<dbReference type="OMA" id="LICHIFQ"/>
<keyword evidence="2" id="KW-0479">Metal-binding</keyword>
<dbReference type="Ensembl" id="ENSCSET00000002332.1">
    <property type="protein sequence ID" value="ENSCSEP00000002292.1"/>
    <property type="gene ID" value="ENSCSEG00000001540.1"/>
</dbReference>
<name>A0A3P8UIT1_CYNSE</name>
<dbReference type="GO" id="GO:0006357">
    <property type="term" value="P:regulation of transcription by RNA polymerase II"/>
    <property type="evidence" value="ECO:0007669"/>
    <property type="project" value="TreeGrafter"/>
</dbReference>
<keyword evidence="8" id="KW-1185">Reference proteome</keyword>
<evidence type="ECO:0000256" key="5">
    <source>
        <dbReference type="SAM" id="MobiDB-lite"/>
    </source>
</evidence>
<keyword evidence="3" id="KW-0863">Zinc-finger</keyword>
<keyword evidence="1" id="KW-0597">Phosphoprotein</keyword>
<dbReference type="PANTHER" id="PTHR14955">
    <property type="entry name" value="RETINOIC ACID INDUCED 1/TRANSCRIPTION FACTOR 20"/>
    <property type="match status" value="1"/>
</dbReference>
<evidence type="ECO:0000313" key="7">
    <source>
        <dbReference type="Ensembl" id="ENSCSEP00000002292.1"/>
    </source>
</evidence>
<evidence type="ECO:0000256" key="2">
    <source>
        <dbReference type="ARBA" id="ARBA00022723"/>
    </source>
</evidence>
<evidence type="ECO:0000256" key="1">
    <source>
        <dbReference type="ARBA" id="ARBA00022553"/>
    </source>
</evidence>
<dbReference type="GO" id="GO:0008270">
    <property type="term" value="F:zinc ion binding"/>
    <property type="evidence" value="ECO:0007669"/>
    <property type="project" value="UniProtKB-KW"/>
</dbReference>
<feature type="compositionally biased region" description="Polar residues" evidence="5">
    <location>
        <begin position="42"/>
        <end position="51"/>
    </location>
</feature>
<dbReference type="InterPro" id="IPR034732">
    <property type="entry name" value="EPHD"/>
</dbReference>
<dbReference type="InParanoid" id="A0A3P8UIT1"/>
<dbReference type="AlphaFoldDB" id="A0A3P8UIT1"/>
<organism evidence="7 8">
    <name type="scientific">Cynoglossus semilaevis</name>
    <name type="common">Tongue sole</name>
    <dbReference type="NCBI Taxonomy" id="244447"/>
    <lineage>
        <taxon>Eukaryota</taxon>
        <taxon>Metazoa</taxon>
        <taxon>Chordata</taxon>
        <taxon>Craniata</taxon>
        <taxon>Vertebrata</taxon>
        <taxon>Euteleostomi</taxon>
        <taxon>Actinopterygii</taxon>
        <taxon>Neopterygii</taxon>
        <taxon>Teleostei</taxon>
        <taxon>Neoteleostei</taxon>
        <taxon>Acanthomorphata</taxon>
        <taxon>Carangaria</taxon>
        <taxon>Pleuronectiformes</taxon>
        <taxon>Pleuronectoidei</taxon>
        <taxon>Cynoglossidae</taxon>
        <taxon>Cynoglossinae</taxon>
        <taxon>Cynoglossus</taxon>
    </lineage>
</organism>
<reference evidence="7" key="3">
    <citation type="submission" date="2025-09" db="UniProtKB">
        <authorList>
            <consortium name="Ensembl"/>
        </authorList>
    </citation>
    <scope>IDENTIFICATION</scope>
</reference>
<dbReference type="Gene3D" id="3.30.40.10">
    <property type="entry name" value="Zinc/RING finger domain, C3HC4 (zinc finger)"/>
    <property type="match status" value="1"/>
</dbReference>
<sequence>MCLERHLPGCSAAGQKPRLVPEPQGPRTNLLGHRLHQPIRGTHSTRQSNTMDLGDLHGPYYPEGYQPSTKRPANASGLKEDDSSDSDSSSCSPSGGIKRRKCAPPPTSWSFRAGAQLQSKGRPENQRWSDATDSPLAKPARSDSNGAAWDDWYSPPLLPQEPCEYWLHEDCGIWSAGVFLVKGKVYGLEEALKLICHIFQMCSACQDPGATLGCFFKGCSNKYHYRCALKSGTSHCQSAG</sequence>
<dbReference type="PANTHER" id="PTHR14955:SF8">
    <property type="entry name" value="SI:CH211-165G14.1-RELATED"/>
    <property type="match status" value="1"/>
</dbReference>
<reference evidence="7 8" key="1">
    <citation type="journal article" date="2014" name="Nat. Genet.">
        <title>Whole-genome sequence of a flatfish provides insights into ZW sex chromosome evolution and adaptation to a benthic lifestyle.</title>
        <authorList>
            <person name="Chen S."/>
            <person name="Zhang G."/>
            <person name="Shao C."/>
            <person name="Huang Q."/>
            <person name="Liu G."/>
            <person name="Zhang P."/>
            <person name="Song W."/>
            <person name="An N."/>
            <person name="Chalopin D."/>
            <person name="Volff J.N."/>
            <person name="Hong Y."/>
            <person name="Li Q."/>
            <person name="Sha Z."/>
            <person name="Zhou H."/>
            <person name="Xie M."/>
            <person name="Yu Q."/>
            <person name="Liu Y."/>
            <person name="Xiang H."/>
            <person name="Wang N."/>
            <person name="Wu K."/>
            <person name="Yang C."/>
            <person name="Zhou Q."/>
            <person name="Liao X."/>
            <person name="Yang L."/>
            <person name="Hu Q."/>
            <person name="Zhang J."/>
            <person name="Meng L."/>
            <person name="Jin L."/>
            <person name="Tian Y."/>
            <person name="Lian J."/>
            <person name="Yang J."/>
            <person name="Miao G."/>
            <person name="Liu S."/>
            <person name="Liang Z."/>
            <person name="Yan F."/>
            <person name="Li Y."/>
            <person name="Sun B."/>
            <person name="Zhang H."/>
            <person name="Zhang J."/>
            <person name="Zhu Y."/>
            <person name="Du M."/>
            <person name="Zhao Y."/>
            <person name="Schartl M."/>
            <person name="Tang Q."/>
            <person name="Wang J."/>
        </authorList>
    </citation>
    <scope>NUCLEOTIDE SEQUENCE</scope>
</reference>
<evidence type="ECO:0000256" key="3">
    <source>
        <dbReference type="ARBA" id="ARBA00022771"/>
    </source>
</evidence>
<dbReference type="InterPro" id="IPR052440">
    <property type="entry name" value="Trans_Reg/Chrom_Remod"/>
</dbReference>
<feature type="domain" description="PHD-type" evidence="6">
    <location>
        <begin position="136"/>
        <end position="240"/>
    </location>
</feature>
<dbReference type="InterPro" id="IPR013083">
    <property type="entry name" value="Znf_RING/FYVE/PHD"/>
</dbReference>